<protein>
    <submittedName>
        <fullName evidence="2">Uncharacterized protein</fullName>
    </submittedName>
</protein>
<reference evidence="2" key="1">
    <citation type="submission" date="2022-10" db="EMBL/GenBank/DDBJ databases">
        <title>Puccinia triticina Genome sequencing and assembly.</title>
        <authorList>
            <person name="Li C."/>
        </authorList>
    </citation>
    <scope>NUCLEOTIDE SEQUENCE</scope>
    <source>
        <strain evidence="2">Pt15</strain>
    </source>
</reference>
<keyword evidence="3" id="KW-1185">Reference proteome</keyword>
<sequence length="97" mass="10288">MCSLEDDSGRLTVRSLPTRAVLHNGGRGSLAGKASDHPGLSLTESSETSPGRDQRAPTAPAFIRRPQARKTGPPRAPPEILTLFPLLSPPVHCLLSL</sequence>
<gene>
    <name evidence="2" type="ORF">PtA15_3A393</name>
</gene>
<evidence type="ECO:0000313" key="3">
    <source>
        <dbReference type="Proteomes" id="UP001164743"/>
    </source>
</evidence>
<evidence type="ECO:0000313" key="2">
    <source>
        <dbReference type="EMBL" id="WAQ83027.1"/>
    </source>
</evidence>
<dbReference type="RefSeq" id="XP_053018582.1">
    <property type="nucleotide sequence ID" value="XM_053167357.1"/>
</dbReference>
<proteinExistence type="predicted"/>
<accession>A0ABY7CGG0</accession>
<evidence type="ECO:0000256" key="1">
    <source>
        <dbReference type="SAM" id="MobiDB-lite"/>
    </source>
</evidence>
<name>A0ABY7CGG0_9BASI</name>
<organism evidence="2 3">
    <name type="scientific">Puccinia triticina</name>
    <dbReference type="NCBI Taxonomy" id="208348"/>
    <lineage>
        <taxon>Eukaryota</taxon>
        <taxon>Fungi</taxon>
        <taxon>Dikarya</taxon>
        <taxon>Basidiomycota</taxon>
        <taxon>Pucciniomycotina</taxon>
        <taxon>Pucciniomycetes</taxon>
        <taxon>Pucciniales</taxon>
        <taxon>Pucciniaceae</taxon>
        <taxon>Puccinia</taxon>
    </lineage>
</organism>
<dbReference type="Proteomes" id="UP001164743">
    <property type="component" value="Chromosome 3A"/>
</dbReference>
<dbReference type="EMBL" id="CP110423">
    <property type="protein sequence ID" value="WAQ83027.1"/>
    <property type="molecule type" value="Genomic_DNA"/>
</dbReference>
<dbReference type="GeneID" id="77808252"/>
<feature type="region of interest" description="Disordered" evidence="1">
    <location>
        <begin position="22"/>
        <end position="77"/>
    </location>
</feature>